<evidence type="ECO:0000313" key="3">
    <source>
        <dbReference type="EMBL" id="PAV63248.1"/>
    </source>
</evidence>
<keyword evidence="4" id="KW-1185">Reference proteome</keyword>
<dbReference type="GO" id="GO:0000724">
    <property type="term" value="P:double-strand break repair via homologous recombination"/>
    <property type="evidence" value="ECO:0007669"/>
    <property type="project" value="TreeGrafter"/>
</dbReference>
<protein>
    <recommendedName>
        <fullName evidence="5">DNA recombination and repair protein Rad51-like C-terminal domain-containing protein</fullName>
    </recommendedName>
</protein>
<dbReference type="PANTHER" id="PTHR46457:SF1">
    <property type="entry name" value="DNA REPAIR PROTEIN RAD51 HOMOLOG 4"/>
    <property type="match status" value="1"/>
</dbReference>
<evidence type="ECO:0008006" key="5">
    <source>
        <dbReference type="Google" id="ProtNLM"/>
    </source>
</evidence>
<dbReference type="GO" id="GO:0003697">
    <property type="term" value="F:single-stranded DNA binding"/>
    <property type="evidence" value="ECO:0007669"/>
    <property type="project" value="TreeGrafter"/>
</dbReference>
<dbReference type="GO" id="GO:0005815">
    <property type="term" value="C:microtubule organizing center"/>
    <property type="evidence" value="ECO:0007669"/>
    <property type="project" value="TreeGrafter"/>
</dbReference>
<dbReference type="AlphaFoldDB" id="A0A2A2JNH0"/>
<dbReference type="OrthoDB" id="336321at2759"/>
<evidence type="ECO:0000313" key="4">
    <source>
        <dbReference type="Proteomes" id="UP000218231"/>
    </source>
</evidence>
<dbReference type="PANTHER" id="PTHR46457">
    <property type="entry name" value="DNA REPAIR PROTEIN RAD51 HOMOLOG 4"/>
    <property type="match status" value="1"/>
</dbReference>
<comment type="caution">
    <text evidence="3">The sequence shown here is derived from an EMBL/GenBank/DDBJ whole genome shotgun (WGS) entry which is preliminary data.</text>
</comment>
<dbReference type="Gene3D" id="3.40.50.300">
    <property type="entry name" value="P-loop containing nucleotide triphosphate hydrolases"/>
    <property type="match status" value="1"/>
</dbReference>
<sequence length="248" mass="28173">MDENEQSNASISVSVGPKREKVREAFLRLGSRQFQIETMCEEINEKFKLPYGKVHELDGEFGVGKTQLCYSLMAKFLQSNPTRRAVWINRNRTLETEAFLRHYYREGEDATTSTQNMAAVLDRIMVISVEDRFEFVNTLKELLDKIASLDLRLVIVDDVDCSEELLVAMRGLQALAKRGLAVIITNHLTAGDDNRLGPMLGVAWAKSISSHIGIFRHPDNSREISFRERDGTVSYVRFHITDSGLFKA</sequence>
<dbReference type="GO" id="GO:0042148">
    <property type="term" value="P:DNA strand invasion"/>
    <property type="evidence" value="ECO:0007669"/>
    <property type="project" value="TreeGrafter"/>
</dbReference>
<dbReference type="GO" id="GO:0033063">
    <property type="term" value="C:Rad51B-Rad51C-Rad51D-XRCC2 complex"/>
    <property type="evidence" value="ECO:0007669"/>
    <property type="project" value="TreeGrafter"/>
</dbReference>
<evidence type="ECO:0000256" key="2">
    <source>
        <dbReference type="ARBA" id="ARBA00023242"/>
    </source>
</evidence>
<dbReference type="GO" id="GO:0007131">
    <property type="term" value="P:reciprocal meiotic recombination"/>
    <property type="evidence" value="ECO:0007669"/>
    <property type="project" value="TreeGrafter"/>
</dbReference>
<gene>
    <name evidence="3" type="ORF">WR25_21542</name>
</gene>
<name>A0A2A2JNH0_9BILA</name>
<dbReference type="EMBL" id="LIAE01010319">
    <property type="protein sequence ID" value="PAV63248.1"/>
    <property type="molecule type" value="Genomic_DNA"/>
</dbReference>
<evidence type="ECO:0000256" key="1">
    <source>
        <dbReference type="ARBA" id="ARBA00004123"/>
    </source>
</evidence>
<reference evidence="3 4" key="1">
    <citation type="journal article" date="2017" name="Curr. Biol.">
        <title>Genome architecture and evolution of a unichromosomal asexual nematode.</title>
        <authorList>
            <person name="Fradin H."/>
            <person name="Zegar C."/>
            <person name="Gutwein M."/>
            <person name="Lucas J."/>
            <person name="Kovtun M."/>
            <person name="Corcoran D."/>
            <person name="Baugh L.R."/>
            <person name="Kiontke K."/>
            <person name="Gunsalus K."/>
            <person name="Fitch D.H."/>
            <person name="Piano F."/>
        </authorList>
    </citation>
    <scope>NUCLEOTIDE SEQUENCE [LARGE SCALE GENOMIC DNA]</scope>
    <source>
        <strain evidence="3">PF1309</strain>
    </source>
</reference>
<dbReference type="GO" id="GO:0000723">
    <property type="term" value="P:telomere maintenance"/>
    <property type="evidence" value="ECO:0007669"/>
    <property type="project" value="TreeGrafter"/>
</dbReference>
<dbReference type="InterPro" id="IPR051988">
    <property type="entry name" value="HRR_RAD51_Paralog"/>
</dbReference>
<proteinExistence type="predicted"/>
<dbReference type="GO" id="GO:0005657">
    <property type="term" value="C:replication fork"/>
    <property type="evidence" value="ECO:0007669"/>
    <property type="project" value="TreeGrafter"/>
</dbReference>
<dbReference type="InterPro" id="IPR027417">
    <property type="entry name" value="P-loop_NTPase"/>
</dbReference>
<keyword evidence="2" id="KW-0539">Nucleus</keyword>
<dbReference type="GO" id="GO:0000400">
    <property type="term" value="F:four-way junction DNA binding"/>
    <property type="evidence" value="ECO:0007669"/>
    <property type="project" value="TreeGrafter"/>
</dbReference>
<dbReference type="GO" id="GO:0008094">
    <property type="term" value="F:ATP-dependent activity, acting on DNA"/>
    <property type="evidence" value="ECO:0007669"/>
    <property type="project" value="TreeGrafter"/>
</dbReference>
<comment type="subcellular location">
    <subcellularLocation>
        <location evidence="1">Nucleus</location>
    </subcellularLocation>
</comment>
<accession>A0A2A2JNH0</accession>
<dbReference type="Proteomes" id="UP000218231">
    <property type="component" value="Unassembled WGS sequence"/>
</dbReference>
<dbReference type="STRING" id="2018661.A0A2A2JNH0"/>
<organism evidence="3 4">
    <name type="scientific">Diploscapter pachys</name>
    <dbReference type="NCBI Taxonomy" id="2018661"/>
    <lineage>
        <taxon>Eukaryota</taxon>
        <taxon>Metazoa</taxon>
        <taxon>Ecdysozoa</taxon>
        <taxon>Nematoda</taxon>
        <taxon>Chromadorea</taxon>
        <taxon>Rhabditida</taxon>
        <taxon>Rhabditina</taxon>
        <taxon>Rhabditomorpha</taxon>
        <taxon>Rhabditoidea</taxon>
        <taxon>Rhabditidae</taxon>
        <taxon>Diploscapter</taxon>
    </lineage>
</organism>
<dbReference type="SUPFAM" id="SSF52540">
    <property type="entry name" value="P-loop containing nucleoside triphosphate hydrolases"/>
    <property type="match status" value="1"/>
</dbReference>